<evidence type="ECO:0000313" key="2">
    <source>
        <dbReference type="Proteomes" id="UP000265618"/>
    </source>
</evidence>
<comment type="caution">
    <text evidence="1">The sequence shown here is derived from an EMBL/GenBank/DDBJ whole genome shotgun (WGS) entry which is preliminary data.</text>
</comment>
<organism evidence="1 2">
    <name type="scientific">Kipferlia bialata</name>
    <dbReference type="NCBI Taxonomy" id="797122"/>
    <lineage>
        <taxon>Eukaryota</taxon>
        <taxon>Metamonada</taxon>
        <taxon>Carpediemonas-like organisms</taxon>
        <taxon>Kipferlia</taxon>
    </lineage>
</organism>
<dbReference type="Proteomes" id="UP000265618">
    <property type="component" value="Unassembled WGS sequence"/>
</dbReference>
<keyword evidence="2" id="KW-1185">Reference proteome</keyword>
<dbReference type="EMBL" id="BDIP01005786">
    <property type="protein sequence ID" value="GIQ90121.1"/>
    <property type="molecule type" value="Genomic_DNA"/>
</dbReference>
<accession>A0A9K3D708</accession>
<name>A0A9K3D708_9EUKA</name>
<evidence type="ECO:0000313" key="1">
    <source>
        <dbReference type="EMBL" id="GIQ90121.1"/>
    </source>
</evidence>
<feature type="non-terminal residue" evidence="1">
    <location>
        <position position="1"/>
    </location>
</feature>
<gene>
    <name evidence="1" type="ORF">KIPB_012789</name>
</gene>
<sequence>VSEILALLASALPEVSGHGTRPVLDVSPLADRMFSDDQQDPHEVFLALHGIISSASELMVEGHTTPYTVDVASHCVCMRCGAEGAIRSHPSPCISLSPATLSRPRDRLSRPRGWYAHLTSNVL</sequence>
<reference evidence="1 2" key="1">
    <citation type="journal article" date="2018" name="PLoS ONE">
        <title>The draft genome of Kipferlia bialata reveals reductive genome evolution in fornicate parasites.</title>
        <authorList>
            <person name="Tanifuji G."/>
            <person name="Takabayashi S."/>
            <person name="Kume K."/>
            <person name="Takagi M."/>
            <person name="Nakayama T."/>
            <person name="Kamikawa R."/>
            <person name="Inagaki Y."/>
            <person name="Hashimoto T."/>
        </authorList>
    </citation>
    <scope>NUCLEOTIDE SEQUENCE [LARGE SCALE GENOMIC DNA]</scope>
    <source>
        <strain evidence="1">NY0173</strain>
    </source>
</reference>
<proteinExistence type="predicted"/>
<dbReference type="AlphaFoldDB" id="A0A9K3D708"/>
<protein>
    <submittedName>
        <fullName evidence="1">Uncharacterized protein</fullName>
    </submittedName>
</protein>